<evidence type="ECO:0000256" key="4">
    <source>
        <dbReference type="ARBA" id="ARBA00022963"/>
    </source>
</evidence>
<dbReference type="InterPro" id="IPR000073">
    <property type="entry name" value="AB_hydrolase_1"/>
</dbReference>
<name>A0A4C1XGN7_EUMVA</name>
<evidence type="ECO:0000256" key="8">
    <source>
        <dbReference type="SAM" id="Phobius"/>
    </source>
</evidence>
<evidence type="ECO:0000256" key="1">
    <source>
        <dbReference type="ARBA" id="ARBA00010701"/>
    </source>
</evidence>
<evidence type="ECO:0000256" key="3">
    <source>
        <dbReference type="ARBA" id="ARBA00022801"/>
    </source>
</evidence>
<dbReference type="Proteomes" id="UP000299102">
    <property type="component" value="Unassembled WGS sequence"/>
</dbReference>
<dbReference type="InterPro" id="IPR029058">
    <property type="entry name" value="AB_hydrolase_fold"/>
</dbReference>
<dbReference type="PANTHER" id="PTHR11005">
    <property type="entry name" value="LYSOSOMAL ACID LIPASE-RELATED"/>
    <property type="match status" value="1"/>
</dbReference>
<evidence type="ECO:0000259" key="9">
    <source>
        <dbReference type="Pfam" id="PF00561"/>
    </source>
</evidence>
<dbReference type="SUPFAM" id="SSF53474">
    <property type="entry name" value="alpha/beta-Hydrolases"/>
    <property type="match status" value="1"/>
</dbReference>
<dbReference type="GO" id="GO:0016042">
    <property type="term" value="P:lipid catabolic process"/>
    <property type="evidence" value="ECO:0007669"/>
    <property type="project" value="UniProtKB-KW"/>
</dbReference>
<keyword evidence="3" id="KW-0378">Hydrolase</keyword>
<reference evidence="10 11" key="1">
    <citation type="journal article" date="2019" name="Commun. Biol.">
        <title>The bagworm genome reveals a unique fibroin gene that provides high tensile strength.</title>
        <authorList>
            <person name="Kono N."/>
            <person name="Nakamura H."/>
            <person name="Ohtoshi R."/>
            <person name="Tomita M."/>
            <person name="Numata K."/>
            <person name="Arakawa K."/>
        </authorList>
    </citation>
    <scope>NUCLEOTIDE SEQUENCE [LARGE SCALE GENOMIC DNA]</scope>
</reference>
<dbReference type="AlphaFoldDB" id="A0A4C1XGN7"/>
<organism evidence="10 11">
    <name type="scientific">Eumeta variegata</name>
    <name type="common">Bagworm moth</name>
    <name type="synonym">Eumeta japonica</name>
    <dbReference type="NCBI Taxonomy" id="151549"/>
    <lineage>
        <taxon>Eukaryota</taxon>
        <taxon>Metazoa</taxon>
        <taxon>Ecdysozoa</taxon>
        <taxon>Arthropoda</taxon>
        <taxon>Hexapoda</taxon>
        <taxon>Insecta</taxon>
        <taxon>Pterygota</taxon>
        <taxon>Neoptera</taxon>
        <taxon>Endopterygota</taxon>
        <taxon>Lepidoptera</taxon>
        <taxon>Glossata</taxon>
        <taxon>Ditrysia</taxon>
        <taxon>Tineoidea</taxon>
        <taxon>Psychidae</taxon>
        <taxon>Oiketicinae</taxon>
        <taxon>Eumeta</taxon>
    </lineage>
</organism>
<accession>A0A4C1XGN7</accession>
<keyword evidence="8" id="KW-0812">Transmembrane</keyword>
<proteinExistence type="inferred from homology"/>
<gene>
    <name evidence="10" type="primary">Lip3</name>
    <name evidence="10" type="ORF">EVAR_87428_1</name>
</gene>
<evidence type="ECO:0000256" key="5">
    <source>
        <dbReference type="ARBA" id="ARBA00023098"/>
    </source>
</evidence>
<dbReference type="OrthoDB" id="9974421at2759"/>
<dbReference type="GO" id="GO:0016787">
    <property type="term" value="F:hydrolase activity"/>
    <property type="evidence" value="ECO:0007669"/>
    <property type="project" value="UniProtKB-KW"/>
</dbReference>
<feature type="compositionally biased region" description="Basic and acidic residues" evidence="7">
    <location>
        <begin position="101"/>
        <end position="111"/>
    </location>
</feature>
<keyword evidence="4" id="KW-0442">Lipid degradation</keyword>
<comment type="similarity">
    <text evidence="1">Belongs to the AB hydrolase superfamily. Lipase family.</text>
</comment>
<dbReference type="FunFam" id="3.40.50.1820:FF:000057">
    <property type="entry name" value="Lipase"/>
    <property type="match status" value="1"/>
</dbReference>
<dbReference type="Pfam" id="PF00561">
    <property type="entry name" value="Abhydrolase_1"/>
    <property type="match status" value="1"/>
</dbReference>
<evidence type="ECO:0000256" key="2">
    <source>
        <dbReference type="ARBA" id="ARBA00022729"/>
    </source>
</evidence>
<sequence length="822" mass="92896">MECLDDEYRKIKQKDVEWLLEPGALPRGVRIDGSGSLTEVLKYLRRCTFENCDRYAALIKKMTTDNHINRFPLSHAKKVITVASLEEWKKRYATGSTEPKAASRAEQESAVRRGRSRRRAASAGTGRGRSRTRTDTPTEIVSTAEPTSVGTKIRNARLCLSHGMSYWNPFNAVVDFMERERVKVHNFTTVQAKEVTKYIEEQKKSMEFAIEHSREELVKTKKTVIHYFDEQTKIIEDAVKNYTEKAKQTGKTIIDKVSSYRSIEKNEDDQIKNPDVVLTVPAIVLRNGYPCETHSVMSQGYVLNLHRIPHSKNKRIVSSKTVLLQHGLFASSADWILNGPGKGLAYVLADAGYDVWMANVRGNRYSREHTKYAKDTKSYWNFSWHDIALHDQPAIIEYIINTKDSNAKITYIGHSMGTTILFAMLSLRPEYNDILHAGFALAPVVLMSDIRSPLKDLAPMAGDMAYVDILLGNYEFVPKSSSLGQLSASCDIDRMDSLVCKNLLFYLCGYDEPQFNMTLLPAIVAHLGAGTSWKTVVHFSQEIVAKKFQQYDYGYPQNMYTYGSPQPPEYDLSRVTLPITLFWAKNDLLSSESDVMELRRRLPNTTRAYLAVQADVFCALPNHHLRIKTLFIYFCGGKIKDPKSTIEASDYNRDISSGNLSAVRFAVRQHGPPRPRPASLPKLLFVLVALLITVRWVPYLKRKKRNPYRITLLSVCPSVRPSVRLVCQDPFSQERVEPASGRLKARQASILMNSSTVSTLSLLRLHHLYVPPGSRNHTEHYVLLGLEKLALEFRAKGVPSRWSIGQAGAYVASVDSYFGSGG</sequence>
<keyword evidence="5" id="KW-0443">Lipid metabolism</keyword>
<keyword evidence="8" id="KW-1133">Transmembrane helix</keyword>
<dbReference type="EMBL" id="BGZK01000857">
    <property type="protein sequence ID" value="GBP63056.1"/>
    <property type="molecule type" value="Genomic_DNA"/>
</dbReference>
<dbReference type="STRING" id="151549.A0A4C1XGN7"/>
<comment type="caution">
    <text evidence="10">The sequence shown here is derived from an EMBL/GenBank/DDBJ whole genome shotgun (WGS) entry which is preliminary data.</text>
</comment>
<keyword evidence="8" id="KW-0472">Membrane</keyword>
<feature type="region of interest" description="Disordered" evidence="7">
    <location>
        <begin position="93"/>
        <end position="147"/>
    </location>
</feature>
<keyword evidence="6" id="KW-0325">Glycoprotein</keyword>
<evidence type="ECO:0000313" key="11">
    <source>
        <dbReference type="Proteomes" id="UP000299102"/>
    </source>
</evidence>
<dbReference type="Gene3D" id="3.40.50.1820">
    <property type="entry name" value="alpha/beta hydrolase"/>
    <property type="match status" value="1"/>
</dbReference>
<protein>
    <submittedName>
        <fullName evidence="10">Lipase 3</fullName>
    </submittedName>
</protein>
<keyword evidence="11" id="KW-1185">Reference proteome</keyword>
<evidence type="ECO:0000256" key="6">
    <source>
        <dbReference type="ARBA" id="ARBA00023180"/>
    </source>
</evidence>
<feature type="compositionally biased region" description="Polar residues" evidence="7">
    <location>
        <begin position="135"/>
        <end position="147"/>
    </location>
</feature>
<evidence type="ECO:0000313" key="10">
    <source>
        <dbReference type="EMBL" id="GBP63056.1"/>
    </source>
</evidence>
<evidence type="ECO:0000256" key="7">
    <source>
        <dbReference type="SAM" id="MobiDB-lite"/>
    </source>
</evidence>
<feature type="domain" description="AB hydrolase-1" evidence="9">
    <location>
        <begin position="321"/>
        <end position="605"/>
    </location>
</feature>
<keyword evidence="2" id="KW-0732">Signal</keyword>
<feature type="transmembrane region" description="Helical" evidence="8">
    <location>
        <begin position="683"/>
        <end position="700"/>
    </location>
</feature>